<keyword evidence="4" id="KW-0762">Sugar transport</keyword>
<dbReference type="NCBIfam" id="TIGR00879">
    <property type="entry name" value="SP"/>
    <property type="match status" value="1"/>
</dbReference>
<comment type="similarity">
    <text evidence="2 8">Belongs to the major facilitator superfamily. Sugar transporter (TC 2.A.1.1) family.</text>
</comment>
<feature type="transmembrane region" description="Helical" evidence="9">
    <location>
        <begin position="350"/>
        <end position="374"/>
    </location>
</feature>
<accession>A0A5E8B3Y3</accession>
<dbReference type="InterPro" id="IPR003663">
    <property type="entry name" value="Sugar/inositol_transpt"/>
</dbReference>
<keyword evidence="5 9" id="KW-0812">Transmembrane</keyword>
<evidence type="ECO:0000256" key="6">
    <source>
        <dbReference type="ARBA" id="ARBA00022989"/>
    </source>
</evidence>
<evidence type="ECO:0000256" key="7">
    <source>
        <dbReference type="ARBA" id="ARBA00023136"/>
    </source>
</evidence>
<feature type="transmembrane region" description="Helical" evidence="9">
    <location>
        <begin position="482"/>
        <end position="506"/>
    </location>
</feature>
<feature type="transmembrane region" description="Helical" evidence="9">
    <location>
        <begin position="417"/>
        <end position="444"/>
    </location>
</feature>
<keyword evidence="12" id="KW-1185">Reference proteome</keyword>
<evidence type="ECO:0000256" key="2">
    <source>
        <dbReference type="ARBA" id="ARBA00010992"/>
    </source>
</evidence>
<dbReference type="Gene3D" id="1.20.1250.20">
    <property type="entry name" value="MFS general substrate transporter like domains"/>
    <property type="match status" value="1"/>
</dbReference>
<dbReference type="PANTHER" id="PTHR48022:SF75">
    <property type="entry name" value="GALACTOSE TRANSPORTER-RELATED"/>
    <property type="match status" value="1"/>
</dbReference>
<feature type="transmembrane region" description="Helical" evidence="9">
    <location>
        <begin position="125"/>
        <end position="145"/>
    </location>
</feature>
<feature type="transmembrane region" description="Helical" evidence="9">
    <location>
        <begin position="183"/>
        <end position="205"/>
    </location>
</feature>
<feature type="transmembrane region" description="Helical" evidence="9">
    <location>
        <begin position="42"/>
        <end position="72"/>
    </location>
</feature>
<dbReference type="SUPFAM" id="SSF103473">
    <property type="entry name" value="MFS general substrate transporter"/>
    <property type="match status" value="1"/>
</dbReference>
<dbReference type="PANTHER" id="PTHR48022">
    <property type="entry name" value="PLASTIDIC GLUCOSE TRANSPORTER 4"/>
    <property type="match status" value="1"/>
</dbReference>
<dbReference type="InterPro" id="IPR005828">
    <property type="entry name" value="MFS_sugar_transport-like"/>
</dbReference>
<dbReference type="GeneID" id="43579907"/>
<dbReference type="AlphaFoldDB" id="A0A5E8B3Y3"/>
<keyword evidence="6 9" id="KW-1133">Transmembrane helix</keyword>
<evidence type="ECO:0000313" key="12">
    <source>
        <dbReference type="Proteomes" id="UP000398389"/>
    </source>
</evidence>
<feature type="transmembrane region" description="Helical" evidence="9">
    <location>
        <begin position="456"/>
        <end position="476"/>
    </location>
</feature>
<evidence type="ECO:0000259" key="10">
    <source>
        <dbReference type="PROSITE" id="PS50850"/>
    </source>
</evidence>
<dbReference type="GO" id="GO:0055056">
    <property type="term" value="F:D-glucose transmembrane transporter activity"/>
    <property type="evidence" value="ECO:0007669"/>
    <property type="project" value="UniProtKB-ARBA"/>
</dbReference>
<dbReference type="InterPro" id="IPR050360">
    <property type="entry name" value="MFS_Sugar_Transporters"/>
</dbReference>
<dbReference type="GO" id="GO:0005886">
    <property type="term" value="C:plasma membrane"/>
    <property type="evidence" value="ECO:0007669"/>
    <property type="project" value="TreeGrafter"/>
</dbReference>
<protein>
    <recommendedName>
        <fullName evidence="10">Major facilitator superfamily (MFS) profile domain-containing protein</fullName>
    </recommendedName>
</protein>
<reference evidence="11 12" key="1">
    <citation type="submission" date="2019-09" db="EMBL/GenBank/DDBJ databases">
        <authorList>
            <person name="Brejova B."/>
        </authorList>
    </citation>
    <scope>NUCLEOTIDE SEQUENCE [LARGE SCALE GENOMIC DNA]</scope>
</reference>
<feature type="transmembrane region" description="Helical" evidence="9">
    <location>
        <begin position="217"/>
        <end position="240"/>
    </location>
</feature>
<keyword evidence="7 9" id="KW-0472">Membrane</keyword>
<evidence type="ECO:0000256" key="3">
    <source>
        <dbReference type="ARBA" id="ARBA00022448"/>
    </source>
</evidence>
<gene>
    <name evidence="11" type="ORF">SAPINGB_P001084</name>
</gene>
<proteinExistence type="inferred from homology"/>
<dbReference type="GO" id="GO:0005351">
    <property type="term" value="F:carbohydrate:proton symporter activity"/>
    <property type="evidence" value="ECO:0007669"/>
    <property type="project" value="TreeGrafter"/>
</dbReference>
<dbReference type="PROSITE" id="PS50850">
    <property type="entry name" value="MFS"/>
    <property type="match status" value="1"/>
</dbReference>
<keyword evidence="3 8" id="KW-0813">Transport</keyword>
<feature type="transmembrane region" description="Helical" evidence="9">
    <location>
        <begin position="309"/>
        <end position="330"/>
    </location>
</feature>
<evidence type="ECO:0000256" key="9">
    <source>
        <dbReference type="SAM" id="Phobius"/>
    </source>
</evidence>
<evidence type="ECO:0000256" key="4">
    <source>
        <dbReference type="ARBA" id="ARBA00022597"/>
    </source>
</evidence>
<feature type="transmembrane region" description="Helical" evidence="9">
    <location>
        <begin position="92"/>
        <end position="113"/>
    </location>
</feature>
<feature type="domain" description="Major facilitator superfamily (MFS) profile" evidence="10">
    <location>
        <begin position="44"/>
        <end position="510"/>
    </location>
</feature>
<sequence length="551" mass="59794">MAEFTNIDLNNSETLVNTTSIHKVDSKETIAMPLRFKKTRNILISGTIAVGGIILGYDTGSISGMLNMPAYIRVLGDADRSVYPPTYFIPSWRSGLVVGAVSLGGLFGSFLFGKAADRFGRRLTLAGTTGLLCISTLSQGAGYMYWPVVFSARLCTGLAIGGISAVCPMYISETAASPSLQTLLISSFQLLLTIGILIGQGVAYGASNLPNWSIWQFMLPLLGVLLFAMPLCVVALLGIIPESTKYLVSNGKIAEAKKSIAQITGLSADDKYIAEQVDIAVNTHKATLGEGDASWKQIFDVSSKMRYRVILAIGVMMLQQLSGINYFFYYGTSLFKEICGGNASDGSAGLSPYATSMILGSVNIIGTICLLPLVCKFPRRIVLLTGTAVMLVAFIAFSTLGQFFLRNSTTLVINPAVGYTMIGLVCIFIVGFAGTWAPCAFVVISEMFPLHHLRSMAISLAVASNWFINSCITFMSPIATRYLGYAFGYVFSGFLVLAMFVVYFFVYETKGLLPGQIEEMFTSNEVTPRNSETWRKRKVFANESMRTEEKV</sequence>
<evidence type="ECO:0000256" key="8">
    <source>
        <dbReference type="RuleBase" id="RU003346"/>
    </source>
</evidence>
<evidence type="ECO:0000256" key="1">
    <source>
        <dbReference type="ARBA" id="ARBA00004141"/>
    </source>
</evidence>
<name>A0A5E8B3Y3_9ASCO</name>
<dbReference type="PRINTS" id="PR00171">
    <property type="entry name" value="SUGRTRNSPORT"/>
</dbReference>
<dbReference type="Pfam" id="PF00083">
    <property type="entry name" value="Sugar_tr"/>
    <property type="match status" value="1"/>
</dbReference>
<organism evidence="11 12">
    <name type="scientific">Magnusiomyces paraingens</name>
    <dbReference type="NCBI Taxonomy" id="2606893"/>
    <lineage>
        <taxon>Eukaryota</taxon>
        <taxon>Fungi</taxon>
        <taxon>Dikarya</taxon>
        <taxon>Ascomycota</taxon>
        <taxon>Saccharomycotina</taxon>
        <taxon>Dipodascomycetes</taxon>
        <taxon>Dipodascales</taxon>
        <taxon>Dipodascaceae</taxon>
        <taxon>Magnusiomyces</taxon>
    </lineage>
</organism>
<feature type="transmembrane region" description="Helical" evidence="9">
    <location>
        <begin position="381"/>
        <end position="405"/>
    </location>
</feature>
<dbReference type="Proteomes" id="UP000398389">
    <property type="component" value="Unassembled WGS sequence"/>
</dbReference>
<comment type="subcellular location">
    <subcellularLocation>
        <location evidence="1">Membrane</location>
        <topology evidence="1">Multi-pass membrane protein</topology>
    </subcellularLocation>
</comment>
<dbReference type="InterPro" id="IPR036259">
    <property type="entry name" value="MFS_trans_sf"/>
</dbReference>
<dbReference type="RefSeq" id="XP_031851698.1">
    <property type="nucleotide sequence ID" value="XM_031995807.1"/>
</dbReference>
<dbReference type="EMBL" id="CABVLU010000001">
    <property type="protein sequence ID" value="VVT46177.1"/>
    <property type="molecule type" value="Genomic_DNA"/>
</dbReference>
<evidence type="ECO:0000313" key="11">
    <source>
        <dbReference type="EMBL" id="VVT46177.1"/>
    </source>
</evidence>
<dbReference type="InterPro" id="IPR020846">
    <property type="entry name" value="MFS_dom"/>
</dbReference>
<dbReference type="OrthoDB" id="5141738at2759"/>
<feature type="transmembrane region" description="Helical" evidence="9">
    <location>
        <begin position="151"/>
        <end position="171"/>
    </location>
</feature>
<evidence type="ECO:0000256" key="5">
    <source>
        <dbReference type="ARBA" id="ARBA00022692"/>
    </source>
</evidence>